<feature type="domain" description="Protein kinase" evidence="6">
    <location>
        <begin position="122"/>
        <end position="380"/>
    </location>
</feature>
<evidence type="ECO:0000313" key="7">
    <source>
        <dbReference type="EMBL" id="KAF9502813.1"/>
    </source>
</evidence>
<dbReference type="AlphaFoldDB" id="A0A9P6ABJ2"/>
<evidence type="ECO:0000259" key="6">
    <source>
        <dbReference type="PROSITE" id="PS50011"/>
    </source>
</evidence>
<name>A0A9P6ABJ2_9AGAM</name>
<dbReference type="InterPro" id="IPR011009">
    <property type="entry name" value="Kinase-like_dom_sf"/>
</dbReference>
<evidence type="ECO:0000256" key="4">
    <source>
        <dbReference type="ARBA" id="ARBA00022840"/>
    </source>
</evidence>
<keyword evidence="8" id="KW-1185">Reference proteome</keyword>
<dbReference type="PROSITE" id="PS50011">
    <property type="entry name" value="PROTEIN_KINASE_DOM"/>
    <property type="match status" value="1"/>
</dbReference>
<dbReference type="SMART" id="SM00220">
    <property type="entry name" value="S_TKc"/>
    <property type="match status" value="1"/>
</dbReference>
<dbReference type="InterPro" id="IPR008271">
    <property type="entry name" value="Ser/Thr_kinase_AS"/>
</dbReference>
<keyword evidence="1" id="KW-0808">Transferase</keyword>
<dbReference type="PROSITE" id="PS00108">
    <property type="entry name" value="PROTEIN_KINASE_ST"/>
    <property type="match status" value="1"/>
</dbReference>
<dbReference type="Pfam" id="PF00069">
    <property type="entry name" value="Pkinase"/>
    <property type="match status" value="1"/>
</dbReference>
<dbReference type="Proteomes" id="UP000886523">
    <property type="component" value="Unassembled WGS sequence"/>
</dbReference>
<evidence type="ECO:0000256" key="1">
    <source>
        <dbReference type="ARBA" id="ARBA00022679"/>
    </source>
</evidence>
<keyword evidence="2" id="KW-0547">Nucleotide-binding</keyword>
<evidence type="ECO:0000313" key="8">
    <source>
        <dbReference type="Proteomes" id="UP000886523"/>
    </source>
</evidence>
<dbReference type="PANTHER" id="PTHR44329">
    <property type="entry name" value="SERINE/THREONINE-PROTEIN KINASE TNNI3K-RELATED"/>
    <property type="match status" value="1"/>
</dbReference>
<evidence type="ECO:0000256" key="5">
    <source>
        <dbReference type="SAM" id="MobiDB-lite"/>
    </source>
</evidence>
<keyword evidence="4" id="KW-0067">ATP-binding</keyword>
<accession>A0A9P6ABJ2</accession>
<sequence length="388" mass="42171">MNTTFLRNLDLPGSKSNLCLCATLTYLGDFLELKLGMRMQIDTADSNQLPFPSGAASVPSSWGAVGCSGEYAVRPTKQIPSATSSSPSSSSGSSDKTTRVGNLETGADILNLFLSNNTQFLPHFITLIASGGHSLVFRADRRKSQGSLTKVAVKILRIPRLENERGRLKREARVWKSLNHANIVPLLGLVSGKLGPGLVTPWYTHGSILQYIRRVHNCEDVASGLRYLHKQDPPIIHGDLKGANILVAMDGRAALCDFGLSVILDSGPTGFTSFVLGSTLRSKAPEEFVEDLEGGSIPRDVYSYACTYAQIMTGDPPFHWHKTDPPIMRAICGGELPYRIDSIVSRHNTGFLEPSWDADPTCRPTMSHICDALGIPEEHLSSPRPVCL</sequence>
<protein>
    <recommendedName>
        <fullName evidence="6">Protein kinase domain-containing protein</fullName>
    </recommendedName>
</protein>
<feature type="compositionally biased region" description="Low complexity" evidence="5">
    <location>
        <begin position="81"/>
        <end position="94"/>
    </location>
</feature>
<keyword evidence="3" id="KW-0418">Kinase</keyword>
<dbReference type="EMBL" id="MU129590">
    <property type="protein sequence ID" value="KAF9502813.1"/>
    <property type="molecule type" value="Genomic_DNA"/>
</dbReference>
<dbReference type="GO" id="GO:0005524">
    <property type="term" value="F:ATP binding"/>
    <property type="evidence" value="ECO:0007669"/>
    <property type="project" value="UniProtKB-KW"/>
</dbReference>
<dbReference type="InterPro" id="IPR051681">
    <property type="entry name" value="Ser/Thr_Kinases-Pseudokinases"/>
</dbReference>
<feature type="region of interest" description="Disordered" evidence="5">
    <location>
        <begin position="78"/>
        <end position="100"/>
    </location>
</feature>
<organism evidence="7 8">
    <name type="scientific">Hydnum rufescens UP504</name>
    <dbReference type="NCBI Taxonomy" id="1448309"/>
    <lineage>
        <taxon>Eukaryota</taxon>
        <taxon>Fungi</taxon>
        <taxon>Dikarya</taxon>
        <taxon>Basidiomycota</taxon>
        <taxon>Agaricomycotina</taxon>
        <taxon>Agaricomycetes</taxon>
        <taxon>Cantharellales</taxon>
        <taxon>Hydnaceae</taxon>
        <taxon>Hydnum</taxon>
    </lineage>
</organism>
<evidence type="ECO:0000256" key="3">
    <source>
        <dbReference type="ARBA" id="ARBA00022777"/>
    </source>
</evidence>
<dbReference type="GO" id="GO:0004674">
    <property type="term" value="F:protein serine/threonine kinase activity"/>
    <property type="evidence" value="ECO:0007669"/>
    <property type="project" value="TreeGrafter"/>
</dbReference>
<dbReference type="InterPro" id="IPR000719">
    <property type="entry name" value="Prot_kinase_dom"/>
</dbReference>
<proteinExistence type="predicted"/>
<dbReference type="OrthoDB" id="346907at2759"/>
<dbReference type="SUPFAM" id="SSF56112">
    <property type="entry name" value="Protein kinase-like (PK-like)"/>
    <property type="match status" value="1"/>
</dbReference>
<dbReference type="Gene3D" id="1.10.510.10">
    <property type="entry name" value="Transferase(Phosphotransferase) domain 1"/>
    <property type="match status" value="1"/>
</dbReference>
<reference evidence="7" key="1">
    <citation type="journal article" date="2020" name="Nat. Commun.">
        <title>Large-scale genome sequencing of mycorrhizal fungi provides insights into the early evolution of symbiotic traits.</title>
        <authorList>
            <person name="Miyauchi S."/>
            <person name="Kiss E."/>
            <person name="Kuo A."/>
            <person name="Drula E."/>
            <person name="Kohler A."/>
            <person name="Sanchez-Garcia M."/>
            <person name="Morin E."/>
            <person name="Andreopoulos B."/>
            <person name="Barry K.W."/>
            <person name="Bonito G."/>
            <person name="Buee M."/>
            <person name="Carver A."/>
            <person name="Chen C."/>
            <person name="Cichocki N."/>
            <person name="Clum A."/>
            <person name="Culley D."/>
            <person name="Crous P.W."/>
            <person name="Fauchery L."/>
            <person name="Girlanda M."/>
            <person name="Hayes R.D."/>
            <person name="Keri Z."/>
            <person name="LaButti K."/>
            <person name="Lipzen A."/>
            <person name="Lombard V."/>
            <person name="Magnuson J."/>
            <person name="Maillard F."/>
            <person name="Murat C."/>
            <person name="Nolan M."/>
            <person name="Ohm R.A."/>
            <person name="Pangilinan J."/>
            <person name="Pereira M.F."/>
            <person name="Perotto S."/>
            <person name="Peter M."/>
            <person name="Pfister S."/>
            <person name="Riley R."/>
            <person name="Sitrit Y."/>
            <person name="Stielow J.B."/>
            <person name="Szollosi G."/>
            <person name="Zifcakova L."/>
            <person name="Stursova M."/>
            <person name="Spatafora J.W."/>
            <person name="Tedersoo L."/>
            <person name="Vaario L.M."/>
            <person name="Yamada A."/>
            <person name="Yan M."/>
            <person name="Wang P."/>
            <person name="Xu J."/>
            <person name="Bruns T."/>
            <person name="Baldrian P."/>
            <person name="Vilgalys R."/>
            <person name="Dunand C."/>
            <person name="Henrissat B."/>
            <person name="Grigoriev I.V."/>
            <person name="Hibbett D."/>
            <person name="Nagy L.G."/>
            <person name="Martin F.M."/>
        </authorList>
    </citation>
    <scope>NUCLEOTIDE SEQUENCE</scope>
    <source>
        <strain evidence="7">UP504</strain>
    </source>
</reference>
<evidence type="ECO:0000256" key="2">
    <source>
        <dbReference type="ARBA" id="ARBA00022741"/>
    </source>
</evidence>
<comment type="caution">
    <text evidence="7">The sequence shown here is derived from an EMBL/GenBank/DDBJ whole genome shotgun (WGS) entry which is preliminary data.</text>
</comment>
<gene>
    <name evidence="7" type="ORF">BS47DRAFT_1403078</name>
</gene>
<dbReference type="PANTHER" id="PTHR44329:SF288">
    <property type="entry name" value="MITOGEN-ACTIVATED PROTEIN KINASE KINASE KINASE 20"/>
    <property type="match status" value="1"/>
</dbReference>